<dbReference type="PANTHER" id="PTHR46696:SF1">
    <property type="entry name" value="CYTOCHROME P450 YJIB-RELATED"/>
    <property type="match status" value="1"/>
</dbReference>
<dbReference type="SUPFAM" id="SSF48264">
    <property type="entry name" value="Cytochrome P450"/>
    <property type="match status" value="1"/>
</dbReference>
<evidence type="ECO:0000256" key="7">
    <source>
        <dbReference type="RuleBase" id="RU000461"/>
    </source>
</evidence>
<keyword evidence="4 7" id="KW-0560">Oxidoreductase</keyword>
<proteinExistence type="inferred from homology"/>
<organism evidence="8 9">
    <name type="scientific">Streptomyces alkaliphilus</name>
    <dbReference type="NCBI Taxonomy" id="1472722"/>
    <lineage>
        <taxon>Bacteria</taxon>
        <taxon>Bacillati</taxon>
        <taxon>Actinomycetota</taxon>
        <taxon>Actinomycetes</taxon>
        <taxon>Kitasatosporales</taxon>
        <taxon>Streptomycetaceae</taxon>
        <taxon>Streptomyces</taxon>
    </lineage>
</organism>
<evidence type="ECO:0000256" key="4">
    <source>
        <dbReference type="ARBA" id="ARBA00023002"/>
    </source>
</evidence>
<evidence type="ECO:0000256" key="2">
    <source>
        <dbReference type="ARBA" id="ARBA00022617"/>
    </source>
</evidence>
<evidence type="ECO:0000313" key="9">
    <source>
        <dbReference type="Proteomes" id="UP000538929"/>
    </source>
</evidence>
<dbReference type="AlphaFoldDB" id="A0A7W3TFP5"/>
<dbReference type="CDD" id="cd11029">
    <property type="entry name" value="CYP107-like"/>
    <property type="match status" value="1"/>
</dbReference>
<dbReference type="InterPro" id="IPR001128">
    <property type="entry name" value="Cyt_P450"/>
</dbReference>
<dbReference type="GO" id="GO:0020037">
    <property type="term" value="F:heme binding"/>
    <property type="evidence" value="ECO:0007669"/>
    <property type="project" value="InterPro"/>
</dbReference>
<dbReference type="GO" id="GO:0004497">
    <property type="term" value="F:monooxygenase activity"/>
    <property type="evidence" value="ECO:0007669"/>
    <property type="project" value="UniProtKB-KW"/>
</dbReference>
<sequence length="375" mass="41818">MRERFGDACRVRLGDGGTVWFVLGHDPVRSALTDPRLIKDWTRVPGMEGLRDGRRAIDHHMLDLDPPHHTRLRRLVSREFTPRRIATLESRLEEITRELLDTMTAGPERRADLVASLAVPLPMTVICELLGVPFLERDDFRAWSAVLLGAAGPEEEREAAVAMNAYLADLVERKREVGGDDLLAALIRTRDEEGDRLSGSELIGMAFLLLVAGHETTVNLIANAALALLTHPDQLAALRRDPDLIDEVIEETLRRDPPVERATFRFTTEPVRFGEVTVPAGEGLLVILASVGRDPAHAPDADRFDILRDSRPPHLSFGHGIHFCLGAPLARLEARIALRALLERCPELAPDTGPREIRHRVSLIVRGPERLPVRW</sequence>
<dbReference type="Proteomes" id="UP000538929">
    <property type="component" value="Unassembled WGS sequence"/>
</dbReference>
<dbReference type="FunFam" id="1.10.630.10:FF:000018">
    <property type="entry name" value="Cytochrome P450 monooxygenase"/>
    <property type="match status" value="1"/>
</dbReference>
<gene>
    <name evidence="8" type="ORF">FNQ90_18195</name>
</gene>
<comment type="caution">
    <text evidence="8">The sequence shown here is derived from an EMBL/GenBank/DDBJ whole genome shotgun (WGS) entry which is preliminary data.</text>
</comment>
<evidence type="ECO:0000256" key="3">
    <source>
        <dbReference type="ARBA" id="ARBA00022723"/>
    </source>
</evidence>
<evidence type="ECO:0000256" key="5">
    <source>
        <dbReference type="ARBA" id="ARBA00023004"/>
    </source>
</evidence>
<protein>
    <submittedName>
        <fullName evidence="8">Cytochrome P450</fullName>
    </submittedName>
</protein>
<dbReference type="PANTHER" id="PTHR46696">
    <property type="entry name" value="P450, PUTATIVE (EUROFUNG)-RELATED"/>
    <property type="match status" value="1"/>
</dbReference>
<comment type="similarity">
    <text evidence="1 7">Belongs to the cytochrome P450 family.</text>
</comment>
<dbReference type="InterPro" id="IPR036396">
    <property type="entry name" value="Cyt_P450_sf"/>
</dbReference>
<dbReference type="EMBL" id="VKHT01000685">
    <property type="protein sequence ID" value="MBB0245984.1"/>
    <property type="molecule type" value="Genomic_DNA"/>
</dbReference>
<reference evidence="9" key="1">
    <citation type="submission" date="2019-10" db="EMBL/GenBank/DDBJ databases">
        <title>Streptomyces sp. nov., a novel actinobacterium isolated from alkaline environment.</title>
        <authorList>
            <person name="Golinska P."/>
        </authorList>
    </citation>
    <scope>NUCLEOTIDE SEQUENCE [LARGE SCALE GENOMIC DNA]</scope>
    <source>
        <strain evidence="9">DSM 42118</strain>
    </source>
</reference>
<dbReference type="Pfam" id="PF00067">
    <property type="entry name" value="p450"/>
    <property type="match status" value="1"/>
</dbReference>
<dbReference type="PROSITE" id="PS00086">
    <property type="entry name" value="CYTOCHROME_P450"/>
    <property type="match status" value="1"/>
</dbReference>
<accession>A0A7W3TFP5</accession>
<evidence type="ECO:0000256" key="1">
    <source>
        <dbReference type="ARBA" id="ARBA00010617"/>
    </source>
</evidence>
<dbReference type="InterPro" id="IPR002397">
    <property type="entry name" value="Cyt_P450_B"/>
</dbReference>
<keyword evidence="5 7" id="KW-0408">Iron</keyword>
<dbReference type="Gene3D" id="1.10.630.10">
    <property type="entry name" value="Cytochrome P450"/>
    <property type="match status" value="1"/>
</dbReference>
<evidence type="ECO:0000313" key="8">
    <source>
        <dbReference type="EMBL" id="MBB0245984.1"/>
    </source>
</evidence>
<keyword evidence="3 7" id="KW-0479">Metal-binding</keyword>
<dbReference type="GO" id="GO:0016705">
    <property type="term" value="F:oxidoreductase activity, acting on paired donors, with incorporation or reduction of molecular oxygen"/>
    <property type="evidence" value="ECO:0007669"/>
    <property type="project" value="InterPro"/>
</dbReference>
<name>A0A7W3TFP5_9ACTN</name>
<keyword evidence="6 7" id="KW-0503">Monooxygenase</keyword>
<evidence type="ECO:0000256" key="6">
    <source>
        <dbReference type="ARBA" id="ARBA00023033"/>
    </source>
</evidence>
<keyword evidence="9" id="KW-1185">Reference proteome</keyword>
<dbReference type="GO" id="GO:0005506">
    <property type="term" value="F:iron ion binding"/>
    <property type="evidence" value="ECO:0007669"/>
    <property type="project" value="InterPro"/>
</dbReference>
<dbReference type="PRINTS" id="PR00385">
    <property type="entry name" value="P450"/>
</dbReference>
<dbReference type="InterPro" id="IPR017972">
    <property type="entry name" value="Cyt_P450_CS"/>
</dbReference>
<keyword evidence="2 7" id="KW-0349">Heme</keyword>
<dbReference type="PRINTS" id="PR00359">
    <property type="entry name" value="BP450"/>
</dbReference>